<evidence type="ECO:0000313" key="4">
    <source>
        <dbReference type="Proteomes" id="UP000319836"/>
    </source>
</evidence>
<protein>
    <submittedName>
        <fullName evidence="3">dTDP-4-keto-6-deoxy-D-glucose epimerase</fullName>
    </submittedName>
</protein>
<reference evidence="3 4" key="1">
    <citation type="journal article" date="2019" name="Nat. Microbiol.">
        <title>Mediterranean grassland soil C-N compound turnover is dependent on rainfall and depth, and is mediated by genomically divergent microorganisms.</title>
        <authorList>
            <person name="Diamond S."/>
            <person name="Andeer P.F."/>
            <person name="Li Z."/>
            <person name="Crits-Christoph A."/>
            <person name="Burstein D."/>
            <person name="Anantharaman K."/>
            <person name="Lane K.R."/>
            <person name="Thomas B.C."/>
            <person name="Pan C."/>
            <person name="Northen T.R."/>
            <person name="Banfield J.F."/>
        </authorList>
    </citation>
    <scope>NUCLEOTIDE SEQUENCE [LARGE SCALE GENOMIC DNA]</scope>
    <source>
        <strain evidence="3">WS_10</strain>
    </source>
</reference>
<dbReference type="Pfam" id="PF00908">
    <property type="entry name" value="dTDP_sugar_isom"/>
    <property type="match status" value="1"/>
</dbReference>
<evidence type="ECO:0000313" key="3">
    <source>
        <dbReference type="EMBL" id="TMQ73357.1"/>
    </source>
</evidence>
<dbReference type="CDD" id="cd00438">
    <property type="entry name" value="cupin_RmlC"/>
    <property type="match status" value="1"/>
</dbReference>
<dbReference type="PANTHER" id="PTHR21047">
    <property type="entry name" value="DTDP-6-DEOXY-D-GLUCOSE-3,5 EPIMERASE"/>
    <property type="match status" value="1"/>
</dbReference>
<dbReference type="PANTHER" id="PTHR21047:SF2">
    <property type="entry name" value="THYMIDINE DIPHOSPHO-4-KETO-RHAMNOSE 3,5-EPIMERASE"/>
    <property type="match status" value="1"/>
</dbReference>
<dbReference type="EMBL" id="VBPA01000008">
    <property type="protein sequence ID" value="TMQ73357.1"/>
    <property type="molecule type" value="Genomic_DNA"/>
</dbReference>
<dbReference type="Proteomes" id="UP000319836">
    <property type="component" value="Unassembled WGS sequence"/>
</dbReference>
<feature type="site" description="Participates in a stacking interaction with the thymidine ring of dTDP-4-oxo-6-deoxyglucose" evidence="2">
    <location>
        <position position="171"/>
    </location>
</feature>
<feature type="active site" description="Proton acceptor" evidence="1">
    <location>
        <position position="95"/>
    </location>
</feature>
<dbReference type="AlphaFoldDB" id="A0A538UBZ4"/>
<accession>A0A538UBZ4</accession>
<feature type="active site" description="Proton donor" evidence="1">
    <location>
        <position position="165"/>
    </location>
</feature>
<sequence>MGAVLTAAETLPRLRALARPRPPAVAPFHSRSALKTIPTAIGGCHRFQLERLRDDRGHFVAVFDREVIRAIDPGFEVHRINRSFSSRRGTIRGVHFQRPPMDEDKLVQCLRGTIFDVCVDLRPHSRSYLRWVGAELSAENEELILVPRGCGHAFQTLSEDCVVEYVVTRSYSPSHEGGVRWDDPAIAIEWPLPCTMTSPRDATWPLLERARP</sequence>
<dbReference type="SUPFAM" id="SSF51182">
    <property type="entry name" value="RmlC-like cupins"/>
    <property type="match status" value="1"/>
</dbReference>
<evidence type="ECO:0000256" key="2">
    <source>
        <dbReference type="PIRSR" id="PIRSR600888-3"/>
    </source>
</evidence>
<dbReference type="InterPro" id="IPR000888">
    <property type="entry name" value="RmlC-like"/>
</dbReference>
<dbReference type="GO" id="GO:0005829">
    <property type="term" value="C:cytosol"/>
    <property type="evidence" value="ECO:0007669"/>
    <property type="project" value="TreeGrafter"/>
</dbReference>
<organism evidence="3 4">
    <name type="scientific">Eiseniibacteriota bacterium</name>
    <dbReference type="NCBI Taxonomy" id="2212470"/>
    <lineage>
        <taxon>Bacteria</taxon>
        <taxon>Candidatus Eiseniibacteriota</taxon>
    </lineage>
</organism>
<dbReference type="InterPro" id="IPR014710">
    <property type="entry name" value="RmlC-like_jellyroll"/>
</dbReference>
<dbReference type="Gene3D" id="2.60.120.10">
    <property type="entry name" value="Jelly Rolls"/>
    <property type="match status" value="1"/>
</dbReference>
<name>A0A538UBZ4_UNCEI</name>
<comment type="caution">
    <text evidence="3">The sequence shown here is derived from an EMBL/GenBank/DDBJ whole genome shotgun (WGS) entry which is preliminary data.</text>
</comment>
<gene>
    <name evidence="3" type="ORF">E6K80_00345</name>
</gene>
<proteinExistence type="predicted"/>
<evidence type="ECO:0000256" key="1">
    <source>
        <dbReference type="PIRSR" id="PIRSR600888-1"/>
    </source>
</evidence>
<dbReference type="GO" id="GO:0000271">
    <property type="term" value="P:polysaccharide biosynthetic process"/>
    <property type="evidence" value="ECO:0007669"/>
    <property type="project" value="TreeGrafter"/>
</dbReference>
<dbReference type="InterPro" id="IPR011051">
    <property type="entry name" value="RmlC_Cupin_sf"/>
</dbReference>
<dbReference type="GO" id="GO:0008830">
    <property type="term" value="F:dTDP-4-dehydrorhamnose 3,5-epimerase activity"/>
    <property type="evidence" value="ECO:0007669"/>
    <property type="project" value="InterPro"/>
</dbReference>
<dbReference type="GO" id="GO:0019305">
    <property type="term" value="P:dTDP-rhamnose biosynthetic process"/>
    <property type="evidence" value="ECO:0007669"/>
    <property type="project" value="TreeGrafter"/>
</dbReference>